<dbReference type="GeneID" id="15804154"/>
<dbReference type="Proteomes" id="UP000031512">
    <property type="component" value="Unassembled WGS sequence"/>
</dbReference>
<evidence type="ECO:0000313" key="1">
    <source>
        <dbReference type="EMBL" id="EKX72074.1"/>
    </source>
</evidence>
<gene>
    <name evidence="1" type="ORF">BEWA_045380</name>
</gene>
<evidence type="ECO:0000313" key="2">
    <source>
        <dbReference type="Proteomes" id="UP000031512"/>
    </source>
</evidence>
<comment type="caution">
    <text evidence="1">The sequence shown here is derived from an EMBL/GenBank/DDBJ whole genome shotgun (WGS) entry which is preliminary data.</text>
</comment>
<dbReference type="OrthoDB" id="27226at2759"/>
<dbReference type="KEGG" id="beq:BEWA_045380"/>
<protein>
    <submittedName>
        <fullName evidence="1">Uncharacterized protein</fullName>
    </submittedName>
</protein>
<accession>L1L9Z7</accession>
<proteinExistence type="predicted"/>
<dbReference type="RefSeq" id="XP_004831526.1">
    <property type="nucleotide sequence ID" value="XM_004831469.1"/>
</dbReference>
<name>L1L9Z7_THEEQ</name>
<keyword evidence="2" id="KW-1185">Reference proteome</keyword>
<dbReference type="AlphaFoldDB" id="L1L9Z7"/>
<reference evidence="1 2" key="1">
    <citation type="journal article" date="2012" name="BMC Genomics">
        <title>Comparative genomic analysis and phylogenetic position of Theileria equi.</title>
        <authorList>
            <person name="Kappmeyer L.S."/>
            <person name="Thiagarajan M."/>
            <person name="Herndon D.R."/>
            <person name="Ramsay J.D."/>
            <person name="Caler E."/>
            <person name="Djikeng A."/>
            <person name="Gillespie J.J."/>
            <person name="Lau A.O."/>
            <person name="Roalson E.H."/>
            <person name="Silva J.C."/>
            <person name="Silva M.G."/>
            <person name="Suarez C.E."/>
            <person name="Ueti M.W."/>
            <person name="Nene V.M."/>
            <person name="Mealey R.H."/>
            <person name="Knowles D.P."/>
            <person name="Brayton K.A."/>
        </authorList>
    </citation>
    <scope>NUCLEOTIDE SEQUENCE [LARGE SCALE GENOMIC DNA]</scope>
    <source>
        <strain evidence="1 2">WA</strain>
    </source>
</reference>
<organism evidence="1 2">
    <name type="scientific">Theileria equi strain WA</name>
    <dbReference type="NCBI Taxonomy" id="1537102"/>
    <lineage>
        <taxon>Eukaryota</taxon>
        <taxon>Sar</taxon>
        <taxon>Alveolata</taxon>
        <taxon>Apicomplexa</taxon>
        <taxon>Aconoidasida</taxon>
        <taxon>Piroplasmida</taxon>
        <taxon>Theileriidae</taxon>
        <taxon>Theileria</taxon>
    </lineage>
</organism>
<dbReference type="VEuPathDB" id="PiroplasmaDB:BEWA_045380"/>
<sequence>MPRKWTFPFVDSESLIWVLDFDFKTLRDFEDATDKAVNSEFVDVVVSADSGDTVIDISEINVARPETSTVYGLEFGPNELTVKTFYSGNKIYATRVLDNGVLIWEVSEKERCKFVELYYKGDSKLLRLLIVLGGYPRTYYLYYEKVDGRWKSVQSENEFDQKLEELKNTFEQTSRDSESPKNAESFKEGWIKSKWNSVTYSRSSTMMSSPVPQQSLDLDDVTDPRCKVIYVDIDGVPVRMHIMSMETNVTKLLYGENETKKNELHQTYRKYQDTNSWYDRFGWLGTKGWKSYDRKYLRNLNALKVGSNLPTRFALDISSYEDTYDCRVTVSKQDSITTRLFTANSGHLIDKVTDGPTDIWNAEHDVICFLCEVHIKGNSKLLRLHATSGNYQLAFQSFECSDGDWDIVTNADFNAKLKTLW</sequence>
<dbReference type="EMBL" id="ACOU01000007">
    <property type="protein sequence ID" value="EKX72074.1"/>
    <property type="molecule type" value="Genomic_DNA"/>
</dbReference>